<accession>A0A0K0F3I2</accession>
<feature type="chain" id="PRO_5005329353" evidence="2">
    <location>
        <begin position="19"/>
        <end position="480"/>
    </location>
</feature>
<dbReference type="Proteomes" id="UP000035680">
    <property type="component" value="Unassembled WGS sequence"/>
</dbReference>
<evidence type="ECO:0000313" key="4">
    <source>
        <dbReference type="WBParaSite" id="SVE_0336600.1"/>
    </source>
</evidence>
<name>A0A0K0F3I2_STRVS</name>
<dbReference type="AlphaFoldDB" id="A0A0K0F3I2"/>
<sequence length="480" mass="54767">MKVFLYFFYSILSVTIYSNSPFARGTGNRQKCGYEESKHEQFAQKLTHKGKIFDKVKIKEFNLLSNSKPCMKMCDLVNKNCPEISIINPTSKKPEYSVFVVRENDSKKSQQNPSTYLHDTIEIDSNAGVVKCPGPEMFKDNQNIEWTPNPIAKYRQLKYDNNRLTYMIIAPDERKEFKVSCGKIRQVPNDPKYDITWDYNIKVVDKQYKYGPDISPDYSGSIKCSDKDTEDYALMFAAVPQDKWDKSKDGKTSRVRQITKNDKIYPGEVIFIYKKITQQKHEALSFEPLCVRKVTDGKSSNNGGKNDWRSNKGNSNDLRPGRGDRNKGDNNKENSNDWRSDRGDRNKGDNNKEDSNDWRSGRGDRNKGDNNKEDSNDWRSGRGGTNSGGSNDWRSDRGDTNKDDSNDWRSGRGGTNSGGSSDWRSNRGDVNEGDSNNFGPSRGDRNNWRSNRGGSNDQESDNGGSSPIDLNKKYYDDTNY</sequence>
<evidence type="ECO:0000313" key="3">
    <source>
        <dbReference type="Proteomes" id="UP000035680"/>
    </source>
</evidence>
<reference evidence="4" key="2">
    <citation type="submission" date="2015-08" db="UniProtKB">
        <authorList>
            <consortium name="WormBaseParasite"/>
        </authorList>
    </citation>
    <scope>IDENTIFICATION</scope>
</reference>
<feature type="signal peptide" evidence="2">
    <location>
        <begin position="1"/>
        <end position="18"/>
    </location>
</feature>
<feature type="compositionally biased region" description="Basic and acidic residues" evidence="1">
    <location>
        <begin position="319"/>
        <end position="380"/>
    </location>
</feature>
<dbReference type="WBParaSite" id="SVE_0336600.1">
    <property type="protein sequence ID" value="SVE_0336600.1"/>
    <property type="gene ID" value="SVE_0336600"/>
</dbReference>
<feature type="compositionally biased region" description="Low complexity" evidence="1">
    <location>
        <begin position="448"/>
        <end position="457"/>
    </location>
</feature>
<evidence type="ECO:0000256" key="1">
    <source>
        <dbReference type="SAM" id="MobiDB-lite"/>
    </source>
</evidence>
<feature type="region of interest" description="Disordered" evidence="1">
    <location>
        <begin position="294"/>
        <end position="480"/>
    </location>
</feature>
<feature type="compositionally biased region" description="Basic and acidic residues" evidence="1">
    <location>
        <begin position="470"/>
        <end position="480"/>
    </location>
</feature>
<proteinExistence type="predicted"/>
<reference evidence="3" key="1">
    <citation type="submission" date="2014-07" db="EMBL/GenBank/DDBJ databases">
        <authorList>
            <person name="Martin A.A"/>
            <person name="De Silva N."/>
        </authorList>
    </citation>
    <scope>NUCLEOTIDE SEQUENCE</scope>
</reference>
<feature type="compositionally biased region" description="Basic and acidic residues" evidence="1">
    <location>
        <begin position="393"/>
        <end position="410"/>
    </location>
</feature>
<evidence type="ECO:0000256" key="2">
    <source>
        <dbReference type="SAM" id="SignalP"/>
    </source>
</evidence>
<organism evidence="3 4">
    <name type="scientific">Strongyloides venezuelensis</name>
    <name type="common">Threadworm</name>
    <dbReference type="NCBI Taxonomy" id="75913"/>
    <lineage>
        <taxon>Eukaryota</taxon>
        <taxon>Metazoa</taxon>
        <taxon>Ecdysozoa</taxon>
        <taxon>Nematoda</taxon>
        <taxon>Chromadorea</taxon>
        <taxon>Rhabditida</taxon>
        <taxon>Tylenchina</taxon>
        <taxon>Panagrolaimomorpha</taxon>
        <taxon>Strongyloidoidea</taxon>
        <taxon>Strongyloididae</taxon>
        <taxon>Strongyloides</taxon>
    </lineage>
</organism>
<keyword evidence="3" id="KW-1185">Reference proteome</keyword>
<protein>
    <submittedName>
        <fullName evidence="4">Fam-a protein</fullName>
    </submittedName>
</protein>
<keyword evidence="2" id="KW-0732">Signal</keyword>